<sequence length="205" mass="23935">MTDLSHTSLEYRIPNSIESTKINKLLLEKTNIIKWKLDFKLQNESMVAYEERLPIKVGELAIHEKIKSLHILNGFPSNILMICRNLTTIIIEDIVNPHVQVLKILQNNETIFLKNIIIESAALDLSWDDEFFNPYYQAIQKKSQTLSIFIYKTYKLNGEIPRLDQLPILSNRLTNHISSFLNQSFSIDLSNRCQNLKLFNHSIEY</sequence>
<protein>
    <submittedName>
        <fullName evidence="1">Uncharacterized protein</fullName>
    </submittedName>
</protein>
<dbReference type="Proteomes" id="UP000007797">
    <property type="component" value="Unassembled WGS sequence"/>
</dbReference>
<gene>
    <name evidence="1" type="ORF">DFA_05271</name>
</gene>
<accession>F4PNT8</accession>
<dbReference type="KEGG" id="dfa:DFA_05271"/>
<evidence type="ECO:0000313" key="2">
    <source>
        <dbReference type="Proteomes" id="UP000007797"/>
    </source>
</evidence>
<evidence type="ECO:0000313" key="1">
    <source>
        <dbReference type="EMBL" id="EGG23141.1"/>
    </source>
</evidence>
<proteinExistence type="predicted"/>
<reference evidence="2" key="1">
    <citation type="journal article" date="2011" name="Genome Res.">
        <title>Phylogeny-wide analysis of social amoeba genomes highlights ancient origins for complex intercellular communication.</title>
        <authorList>
            <person name="Heidel A.J."/>
            <person name="Lawal H.M."/>
            <person name="Felder M."/>
            <person name="Schilde C."/>
            <person name="Helps N.R."/>
            <person name="Tunggal B."/>
            <person name="Rivero F."/>
            <person name="John U."/>
            <person name="Schleicher M."/>
            <person name="Eichinger L."/>
            <person name="Platzer M."/>
            <person name="Noegel A.A."/>
            <person name="Schaap P."/>
            <person name="Gloeckner G."/>
        </authorList>
    </citation>
    <scope>NUCLEOTIDE SEQUENCE [LARGE SCALE GENOMIC DNA]</scope>
    <source>
        <strain evidence="2">SH3</strain>
    </source>
</reference>
<name>F4PNT8_CACFS</name>
<dbReference type="GeneID" id="14875435"/>
<dbReference type="AlphaFoldDB" id="F4PNT8"/>
<keyword evidence="2" id="KW-1185">Reference proteome</keyword>
<organism evidence="1 2">
    <name type="scientific">Cavenderia fasciculata</name>
    <name type="common">Slime mold</name>
    <name type="synonym">Dictyostelium fasciculatum</name>
    <dbReference type="NCBI Taxonomy" id="261658"/>
    <lineage>
        <taxon>Eukaryota</taxon>
        <taxon>Amoebozoa</taxon>
        <taxon>Evosea</taxon>
        <taxon>Eumycetozoa</taxon>
        <taxon>Dictyostelia</taxon>
        <taxon>Acytosteliales</taxon>
        <taxon>Cavenderiaceae</taxon>
        <taxon>Cavenderia</taxon>
    </lineage>
</organism>
<dbReference type="RefSeq" id="XP_004360992.1">
    <property type="nucleotide sequence ID" value="XM_004360935.1"/>
</dbReference>
<dbReference type="EMBL" id="GL883008">
    <property type="protein sequence ID" value="EGG23141.1"/>
    <property type="molecule type" value="Genomic_DNA"/>
</dbReference>